<dbReference type="PANTHER" id="PTHR30157:SF0">
    <property type="entry name" value="NADPH-DEPENDENT FERRIC-CHELATE REDUCTASE"/>
    <property type="match status" value="1"/>
</dbReference>
<dbReference type="InterPro" id="IPR039374">
    <property type="entry name" value="SIP_fam"/>
</dbReference>
<dbReference type="InterPro" id="IPR017938">
    <property type="entry name" value="Riboflavin_synthase-like_b-brl"/>
</dbReference>
<keyword evidence="3" id="KW-1185">Reference proteome</keyword>
<gene>
    <name evidence="2" type="ORF">B1H18_05180</name>
</gene>
<dbReference type="InterPro" id="IPR013113">
    <property type="entry name" value="SIP_FAD-bd"/>
</dbReference>
<evidence type="ECO:0000313" key="3">
    <source>
        <dbReference type="Proteomes" id="UP000190539"/>
    </source>
</evidence>
<dbReference type="GO" id="GO:0016491">
    <property type="term" value="F:oxidoreductase activity"/>
    <property type="evidence" value="ECO:0007669"/>
    <property type="project" value="InterPro"/>
</dbReference>
<name>A0A1V4AFF0_9ACTN</name>
<dbReference type="RefSeq" id="WP_077965158.1">
    <property type="nucleotide sequence ID" value="NZ_CP045178.1"/>
</dbReference>
<dbReference type="Pfam" id="PF04954">
    <property type="entry name" value="SIP"/>
    <property type="match status" value="1"/>
</dbReference>
<dbReference type="Proteomes" id="UP000190539">
    <property type="component" value="Unassembled WGS sequence"/>
</dbReference>
<dbReference type="CDD" id="cd06193">
    <property type="entry name" value="siderophore_interacting"/>
    <property type="match status" value="1"/>
</dbReference>
<dbReference type="InterPro" id="IPR007037">
    <property type="entry name" value="SIP_rossman_dom"/>
</dbReference>
<reference evidence="2 3" key="1">
    <citation type="submission" date="2017-02" db="EMBL/GenBank/DDBJ databases">
        <title>Draft Genome Sequence of Streptomyces tsukubaensis F601, a Producer of the immunosuppressant tacrolimus FK506.</title>
        <authorList>
            <person name="Zong G."/>
            <person name="Zhong C."/>
            <person name="Fu J."/>
            <person name="Qin R."/>
            <person name="Cao G."/>
        </authorList>
    </citation>
    <scope>NUCLEOTIDE SEQUENCE [LARGE SCALE GENOMIC DNA]</scope>
    <source>
        <strain evidence="2 3">F601</strain>
    </source>
</reference>
<dbReference type="Gene3D" id="3.40.50.80">
    <property type="entry name" value="Nucleotide-binding domain of ferredoxin-NADP reductase (FNR) module"/>
    <property type="match status" value="1"/>
</dbReference>
<dbReference type="AlphaFoldDB" id="A0A1V4AFF0"/>
<feature type="domain" description="FAD-binding FR-type" evidence="1">
    <location>
        <begin position="8"/>
        <end position="143"/>
    </location>
</feature>
<dbReference type="PANTHER" id="PTHR30157">
    <property type="entry name" value="FERRIC REDUCTASE, NADPH-DEPENDENT"/>
    <property type="match status" value="1"/>
</dbReference>
<dbReference type="PROSITE" id="PS51384">
    <property type="entry name" value="FAD_FR"/>
    <property type="match status" value="1"/>
</dbReference>
<sequence>MTAAASPFRYFPVHVEKTERVTPSMIRVTFTGPGLAGMASAGRDQRVKLFLPRPGQDAPVVPDPAEPEWYAAWRALDPSVRGVMRTFTIRSLGGSPRRLVIDFAFHGDLGPASSWASNAEPGSEIGVLAPVREENGGYDFRPPPETDWYLLSGDESALPALTAIIESLPKEATVRAWIELSDPAGRLRLPTGPGAEINWLVHGEDDPAPAAIRSASLPEGTPYAWVAGESATVKEVRRHLVRERGMDRRAVYFAGYWRRGTSEDHLMATGEAA</sequence>
<protein>
    <submittedName>
        <fullName evidence="2">NADPH-dependent ferric siderophore reductase</fullName>
    </submittedName>
</protein>
<dbReference type="SUPFAM" id="SSF63380">
    <property type="entry name" value="Riboflavin synthase domain-like"/>
    <property type="match status" value="1"/>
</dbReference>
<accession>A0A1V4AFF0</accession>
<proteinExistence type="predicted"/>
<evidence type="ECO:0000259" key="1">
    <source>
        <dbReference type="PROSITE" id="PS51384"/>
    </source>
</evidence>
<dbReference type="InterPro" id="IPR017927">
    <property type="entry name" value="FAD-bd_FR_type"/>
</dbReference>
<evidence type="ECO:0000313" key="2">
    <source>
        <dbReference type="EMBL" id="OON82396.1"/>
    </source>
</evidence>
<dbReference type="InterPro" id="IPR039261">
    <property type="entry name" value="FNR_nucleotide-bd"/>
</dbReference>
<dbReference type="Gene3D" id="2.40.30.10">
    <property type="entry name" value="Translation factors"/>
    <property type="match status" value="1"/>
</dbReference>
<dbReference type="EMBL" id="MVFC01000002">
    <property type="protein sequence ID" value="OON82396.1"/>
    <property type="molecule type" value="Genomic_DNA"/>
</dbReference>
<dbReference type="OrthoDB" id="3291337at2"/>
<comment type="caution">
    <text evidence="2">The sequence shown here is derived from an EMBL/GenBank/DDBJ whole genome shotgun (WGS) entry which is preliminary data.</text>
</comment>
<dbReference type="STRING" id="83656.B1H18_05180"/>
<organism evidence="2 3">
    <name type="scientific">Streptomyces tsukubensis</name>
    <dbReference type="NCBI Taxonomy" id="83656"/>
    <lineage>
        <taxon>Bacteria</taxon>
        <taxon>Bacillati</taxon>
        <taxon>Actinomycetota</taxon>
        <taxon>Actinomycetes</taxon>
        <taxon>Kitasatosporales</taxon>
        <taxon>Streptomycetaceae</taxon>
        <taxon>Streptomyces</taxon>
    </lineage>
</organism>
<dbReference type="Pfam" id="PF08021">
    <property type="entry name" value="FAD_binding_9"/>
    <property type="match status" value="1"/>
</dbReference>